<feature type="compositionally biased region" description="Acidic residues" evidence="1">
    <location>
        <begin position="17"/>
        <end position="34"/>
    </location>
</feature>
<reference evidence="2" key="1">
    <citation type="submission" date="2022-01" db="EMBL/GenBank/DDBJ databases">
        <authorList>
            <person name="King R."/>
        </authorList>
    </citation>
    <scope>NUCLEOTIDE SEQUENCE</scope>
</reference>
<dbReference type="AlphaFoldDB" id="A0A9N9SVW7"/>
<sequence>MNDEKEHERLQNLIDDVLSDELSDPDVDPEDSEESLLEDNCISFYSSLKEGLYANNTLSDLTIPNGQSLIPVYFPSTSGNKRTRFTNISFDLPTLWVTARSPNLKFRNAPPTIAFAAPKSAPKKKSKTDDEEIDDYNQKFGDKCRDTKQCAFDGAVCDDITHKCLCKPDLPVTNHIDKCGISKAREIGEKQLSEIDLASTIKSFETSESCAVKIRR</sequence>
<dbReference type="Proteomes" id="UP001153709">
    <property type="component" value="Chromosome 2"/>
</dbReference>
<dbReference type="OrthoDB" id="6610549at2759"/>
<keyword evidence="3" id="KW-1185">Reference proteome</keyword>
<gene>
    <name evidence="2" type="ORF">DIABBA_LOCUS3190</name>
</gene>
<feature type="region of interest" description="Disordered" evidence="1">
    <location>
        <begin position="15"/>
        <end position="34"/>
    </location>
</feature>
<accession>A0A9N9SVW7</accession>
<name>A0A9N9SVW7_DIABA</name>
<evidence type="ECO:0000313" key="3">
    <source>
        <dbReference type="Proteomes" id="UP001153709"/>
    </source>
</evidence>
<evidence type="ECO:0000313" key="2">
    <source>
        <dbReference type="EMBL" id="CAG9829365.1"/>
    </source>
</evidence>
<protein>
    <submittedName>
        <fullName evidence="2">Uncharacterized protein</fullName>
    </submittedName>
</protein>
<evidence type="ECO:0000256" key="1">
    <source>
        <dbReference type="SAM" id="MobiDB-lite"/>
    </source>
</evidence>
<dbReference type="EMBL" id="OU898277">
    <property type="protein sequence ID" value="CAG9829365.1"/>
    <property type="molecule type" value="Genomic_DNA"/>
</dbReference>
<organism evidence="2 3">
    <name type="scientific">Diabrotica balteata</name>
    <name type="common">Banded cucumber beetle</name>
    <dbReference type="NCBI Taxonomy" id="107213"/>
    <lineage>
        <taxon>Eukaryota</taxon>
        <taxon>Metazoa</taxon>
        <taxon>Ecdysozoa</taxon>
        <taxon>Arthropoda</taxon>
        <taxon>Hexapoda</taxon>
        <taxon>Insecta</taxon>
        <taxon>Pterygota</taxon>
        <taxon>Neoptera</taxon>
        <taxon>Endopterygota</taxon>
        <taxon>Coleoptera</taxon>
        <taxon>Polyphaga</taxon>
        <taxon>Cucujiformia</taxon>
        <taxon>Chrysomeloidea</taxon>
        <taxon>Chrysomelidae</taxon>
        <taxon>Galerucinae</taxon>
        <taxon>Diabroticina</taxon>
        <taxon>Diabroticites</taxon>
        <taxon>Diabrotica</taxon>
    </lineage>
</organism>
<proteinExistence type="predicted"/>